<dbReference type="Proteomes" id="UP000696280">
    <property type="component" value="Unassembled WGS sequence"/>
</dbReference>
<dbReference type="SUPFAM" id="SSF52374">
    <property type="entry name" value="Nucleotidylyl transferase"/>
    <property type="match status" value="1"/>
</dbReference>
<dbReference type="PANTHER" id="PTHR10695:SF46">
    <property type="entry name" value="BIFUNCTIONAL COENZYME A SYNTHASE-RELATED"/>
    <property type="match status" value="1"/>
</dbReference>
<dbReference type="OrthoDB" id="330671at2759"/>
<dbReference type="GO" id="GO:0015937">
    <property type="term" value="P:coenzyme A biosynthetic process"/>
    <property type="evidence" value="ECO:0007669"/>
    <property type="project" value="TreeGrafter"/>
</dbReference>
<dbReference type="PANTHER" id="PTHR10695">
    <property type="entry name" value="DEPHOSPHO-COA KINASE-RELATED"/>
    <property type="match status" value="1"/>
</dbReference>
<name>A0A9N9L6G7_9HELO</name>
<reference evidence="2" key="1">
    <citation type="submission" date="2021-07" db="EMBL/GenBank/DDBJ databases">
        <authorList>
            <person name="Durling M."/>
        </authorList>
    </citation>
    <scope>NUCLEOTIDE SEQUENCE</scope>
</reference>
<dbReference type="InterPro" id="IPR014729">
    <property type="entry name" value="Rossmann-like_a/b/a_fold"/>
</dbReference>
<protein>
    <recommendedName>
        <fullName evidence="1">Cytidyltransferase-like domain-containing protein</fullName>
    </recommendedName>
</protein>
<feature type="domain" description="Cytidyltransferase-like" evidence="1">
    <location>
        <begin position="198"/>
        <end position="388"/>
    </location>
</feature>
<gene>
    <name evidence="2" type="ORF">HYFRA_00011089</name>
</gene>
<evidence type="ECO:0000313" key="3">
    <source>
        <dbReference type="Proteomes" id="UP000696280"/>
    </source>
</evidence>
<keyword evidence="3" id="KW-1185">Reference proteome</keyword>
<dbReference type="Gene3D" id="3.40.50.620">
    <property type="entry name" value="HUPs"/>
    <property type="match status" value="1"/>
</dbReference>
<dbReference type="AlphaFoldDB" id="A0A9N9L6G7"/>
<dbReference type="InterPro" id="IPR004821">
    <property type="entry name" value="Cyt_trans-like"/>
</dbReference>
<dbReference type="GO" id="GO:0004140">
    <property type="term" value="F:dephospho-CoA kinase activity"/>
    <property type="evidence" value="ECO:0007669"/>
    <property type="project" value="TreeGrafter"/>
</dbReference>
<organism evidence="2 3">
    <name type="scientific">Hymenoscyphus fraxineus</name>
    <dbReference type="NCBI Taxonomy" id="746836"/>
    <lineage>
        <taxon>Eukaryota</taxon>
        <taxon>Fungi</taxon>
        <taxon>Dikarya</taxon>
        <taxon>Ascomycota</taxon>
        <taxon>Pezizomycotina</taxon>
        <taxon>Leotiomycetes</taxon>
        <taxon>Helotiales</taxon>
        <taxon>Helotiaceae</taxon>
        <taxon>Hymenoscyphus</taxon>
    </lineage>
</organism>
<evidence type="ECO:0000313" key="2">
    <source>
        <dbReference type="EMBL" id="CAG8958412.1"/>
    </source>
</evidence>
<dbReference type="Pfam" id="PF01467">
    <property type="entry name" value="CTP_transf_like"/>
    <property type="match status" value="1"/>
</dbReference>
<dbReference type="EMBL" id="CAJVRL010000082">
    <property type="protein sequence ID" value="CAG8958412.1"/>
    <property type="molecule type" value="Genomic_DNA"/>
</dbReference>
<comment type="caution">
    <text evidence="2">The sequence shown here is derived from an EMBL/GenBank/DDBJ whole genome shotgun (WGS) entry which is preliminary data.</text>
</comment>
<sequence length="398" mass="43420">MAKTKSLLLLPPPPTIVDASSIAAAYKQSISATVSSLRDQPTSTELQVVLPSPTSLWSDIQNLLANFYGLFCLVCANLDVDVDTGTPGSVDARVLLLDYDESWTENAGEQHALSVHAGPIVDLPTLAITRYQWDQIFSVDGEGGQKLLAHFTNLANQTSPLLSGQFHTVSGGIIMKQNIPKELQESIKSSSSHEVVAVGGTFDHLHAGHKLLLTATALLLKPQPVTSTRLRRLIVGITGDELLKNKKYVEHLGTWEQRQDDVVDFLLSILSFTTQDRESEVKKVQYNEPVPNGRAIHTTINSSFLTIECVEIQDPFGPTITDKSVTALVVSSETKSGGQAVNDKRVEKGWEPLEVYEVDVLDTSEDIDNSVKAKDFSSKISSSAIRKRIAETTQKSSL</sequence>
<evidence type="ECO:0000259" key="1">
    <source>
        <dbReference type="Pfam" id="PF01467"/>
    </source>
</evidence>
<accession>A0A9N9L6G7</accession>
<proteinExistence type="predicted"/>